<evidence type="ECO:0000313" key="1">
    <source>
        <dbReference type="EMBL" id="JAH73491.1"/>
    </source>
</evidence>
<protein>
    <submittedName>
        <fullName evidence="1">Uncharacterized protein</fullName>
    </submittedName>
</protein>
<dbReference type="EMBL" id="GBXM01035086">
    <property type="protein sequence ID" value="JAH73491.1"/>
    <property type="molecule type" value="Transcribed_RNA"/>
</dbReference>
<reference evidence="1" key="2">
    <citation type="journal article" date="2015" name="Fish Shellfish Immunol.">
        <title>Early steps in the European eel (Anguilla anguilla)-Vibrio vulnificus interaction in the gills: Role of the RtxA13 toxin.</title>
        <authorList>
            <person name="Callol A."/>
            <person name="Pajuelo D."/>
            <person name="Ebbesson L."/>
            <person name="Teles M."/>
            <person name="MacKenzie S."/>
            <person name="Amaro C."/>
        </authorList>
    </citation>
    <scope>NUCLEOTIDE SEQUENCE</scope>
</reference>
<proteinExistence type="predicted"/>
<reference evidence="1" key="1">
    <citation type="submission" date="2014-11" db="EMBL/GenBank/DDBJ databases">
        <authorList>
            <person name="Amaro Gonzalez C."/>
        </authorList>
    </citation>
    <scope>NUCLEOTIDE SEQUENCE</scope>
</reference>
<name>A0A0E9V671_ANGAN</name>
<sequence length="21" mass="2487">MSLCLVQSIMRVALKYFQRLS</sequence>
<accession>A0A0E9V671</accession>
<organism evidence="1">
    <name type="scientific">Anguilla anguilla</name>
    <name type="common">European freshwater eel</name>
    <name type="synonym">Muraena anguilla</name>
    <dbReference type="NCBI Taxonomy" id="7936"/>
    <lineage>
        <taxon>Eukaryota</taxon>
        <taxon>Metazoa</taxon>
        <taxon>Chordata</taxon>
        <taxon>Craniata</taxon>
        <taxon>Vertebrata</taxon>
        <taxon>Euteleostomi</taxon>
        <taxon>Actinopterygii</taxon>
        <taxon>Neopterygii</taxon>
        <taxon>Teleostei</taxon>
        <taxon>Anguilliformes</taxon>
        <taxon>Anguillidae</taxon>
        <taxon>Anguilla</taxon>
    </lineage>
</organism>
<dbReference type="AlphaFoldDB" id="A0A0E9V671"/>